<accession>A0A817AX12</accession>
<dbReference type="Pfam" id="PF05729">
    <property type="entry name" value="NACHT"/>
    <property type="match status" value="1"/>
</dbReference>
<keyword evidence="1" id="KW-0677">Repeat</keyword>
<dbReference type="InterPro" id="IPR034085">
    <property type="entry name" value="TOG"/>
</dbReference>
<dbReference type="InterPro" id="IPR021133">
    <property type="entry name" value="HEAT_type_2"/>
</dbReference>
<reference evidence="6" key="1">
    <citation type="submission" date="2021-02" db="EMBL/GenBank/DDBJ databases">
        <authorList>
            <person name="Nowell W R."/>
        </authorList>
    </citation>
    <scope>NUCLEOTIDE SEQUENCE</scope>
</reference>
<feature type="compositionally biased region" description="Basic and acidic residues" evidence="4">
    <location>
        <begin position="139"/>
        <end position="149"/>
    </location>
</feature>
<dbReference type="InterPro" id="IPR004155">
    <property type="entry name" value="PBS_lyase_HEAT"/>
</dbReference>
<gene>
    <name evidence="6" type="ORF">XDN619_LOCUS37084</name>
</gene>
<evidence type="ECO:0000313" key="6">
    <source>
        <dbReference type="EMBL" id="CAF2270658.1"/>
    </source>
</evidence>
<dbReference type="InterPro" id="IPR011989">
    <property type="entry name" value="ARM-like"/>
</dbReference>
<feature type="region of interest" description="Disordered" evidence="4">
    <location>
        <begin position="139"/>
        <end position="165"/>
    </location>
</feature>
<dbReference type="SUPFAM" id="SSF52540">
    <property type="entry name" value="P-loop containing nucleoside triphosphate hydrolases"/>
    <property type="match status" value="1"/>
</dbReference>
<dbReference type="GO" id="GO:0019135">
    <property type="term" value="F:deoxyhypusine monooxygenase activity"/>
    <property type="evidence" value="ECO:0007669"/>
    <property type="project" value="TreeGrafter"/>
</dbReference>
<dbReference type="PROSITE" id="PS50837">
    <property type="entry name" value="NACHT"/>
    <property type="match status" value="1"/>
</dbReference>
<evidence type="ECO:0000256" key="1">
    <source>
        <dbReference type="ARBA" id="ARBA00022737"/>
    </source>
</evidence>
<evidence type="ECO:0000256" key="4">
    <source>
        <dbReference type="SAM" id="MobiDB-lite"/>
    </source>
</evidence>
<feature type="repeat" description="HEAT" evidence="3">
    <location>
        <begin position="998"/>
        <end position="1035"/>
    </location>
</feature>
<dbReference type="Gene3D" id="1.25.10.10">
    <property type="entry name" value="Leucine-rich Repeat Variant"/>
    <property type="match status" value="5"/>
</dbReference>
<feature type="repeat" description="HEAT" evidence="3">
    <location>
        <begin position="756"/>
        <end position="794"/>
    </location>
</feature>
<dbReference type="PANTHER" id="PTHR12697:SF20">
    <property type="entry name" value="HEAT REPEAT-CONTAINING PROTEIN 4"/>
    <property type="match status" value="1"/>
</dbReference>
<dbReference type="PANTHER" id="PTHR12697">
    <property type="entry name" value="PBS LYASE HEAT-LIKE PROTEIN"/>
    <property type="match status" value="1"/>
</dbReference>
<dbReference type="Gene3D" id="3.40.50.300">
    <property type="entry name" value="P-loop containing nucleotide triphosphate hydrolases"/>
    <property type="match status" value="1"/>
</dbReference>
<sequence length="1486" mass="169500">MTPEYEKSRACKHELERADKLGKRIIPCMVSNRKIWKPSDSSWLGFLTDPIIAIDFSDTDTSQAKLDEKTKELVRRIKNQPSNPTPKTSSSPVKLFESFKEKYLRENKIKRIMNEERSFSIEQSYINLAIVETKEQQEKEKKLKQRDQTIQEQEDEQNSNIDSHNNDILGTFEEIHGVKTAIEVENMFDKCKDKTNKVLVLGRAGIGKSTFCQYVTYRWAKGDLWSDYNLVVLIYLRKLTDSRYPSGTEYSLVHLLKKEYFPCDDLSSEQKDKFKELCNKQKVLWILDGYDEFVQNIPEQLKKLFDHLRETQHHILTSRPYAIAIPYDVKMEIIGFTDENIINYVNQFFNQLNDELPNASFEGEKLLKFLESNSSIWGVAHIPVNLELICSLWSNPDWSESTVLTMAGLYHNMIQWLCRRYLKRRNINHENMSKRAVYEECNKELEFYEHLAFRAMESNQIIFPPELLEEIEDETKIFLHKNPELLNMGFVKSYDENPVGNRIQTMKQYYFIHLSFQEHFAARHFLTMLKNSNRQRAIHFIHENKYNQRFRMVFIFASGLLGQSDYKSCLDIFWKTIEDEPLDIIGVGHIKLLIACLDELIDLTVFRERAHYLKLISQWLMMCTRRKQKYIQTNLIQSLNRTNSLMNTSYMQRKLIEMLQTKDEDTKLNVLELISKLKISKPNTKLLSLISVNVQHEQQDIRNAACDSLGNMGEKAATKDIIDTLMKRMRDDCLDIMSNAREVICRIAEKAATKEIIDALINAMADEESLVRWNACETLGKIGEKAATNEVIDTFINAMRDDDYYLRTEVCKALGHMGEKAATNEMINILINAMGDKTFGDRSKVCETLGTMGKKAATNEVISALIYAMGDTEIRWNACAALVNIGEKVVTTVIDILISAVGDEDYHVRSNIYTVLGKMGEKRVTNEMIDALINGMRDTNPSVRSKAFEALGNMGGKAAVNEVINALVNAMRDKNSDDRLKACEALGKIGEEAATNELIDALINAMRDQSSDVRSKACGTLRNIGEKVATNEIIEALIKAMTDEDWRVRWDACATLADMGEKTATNQIIDALIDAMENQYSDVRRKICEALGNMGEKTTTKKVMDALINAMGDQDWEVRCIACRGLSKLNEKASTKVIDALINGMRDKNSYVQRSACKAFSEMGEKVATKKVIIALINTIGDKDYDVRSQVCEALGKMGEQGATDEVISVLLNAMQDSVYSVRLNACEALGEVAGEAVTSEVVNALSNAIRDEKYEVRWKACKALGKLGEKTATRDVMDALISAIENEDSTVRWRACAGLGNMGEKAATKEVIRALMHAMQDEHYFVRWSACEALGKMGEKVVNAVLREDTVYRLLEMDVGRLLETPSFFVLTLSSLEIMKLLDAEKVSRLYACLKGRFWFDFRILPCHHSTKLFLDTGIITWLWFAEDVALNRGSAVTIDENEIRIYDTESSFVLEVARPDLMPSLIKTFQKHKRKVESDSDTVV</sequence>
<feature type="domain" description="NACHT" evidence="5">
    <location>
        <begin position="196"/>
        <end position="322"/>
    </location>
</feature>
<dbReference type="InterPro" id="IPR027417">
    <property type="entry name" value="P-loop_NTPase"/>
</dbReference>
<dbReference type="PROSITE" id="PS50077">
    <property type="entry name" value="HEAT_REPEAT"/>
    <property type="match status" value="2"/>
</dbReference>
<dbReference type="InterPro" id="IPR007111">
    <property type="entry name" value="NACHT_NTPase"/>
</dbReference>
<comment type="caution">
    <text evidence="6">The sequence shown here is derived from an EMBL/GenBank/DDBJ whole genome shotgun (WGS) entry which is preliminary data.</text>
</comment>
<dbReference type="SMART" id="SM01349">
    <property type="entry name" value="TOG"/>
    <property type="match status" value="2"/>
</dbReference>
<dbReference type="SMART" id="SM00567">
    <property type="entry name" value="EZ_HEAT"/>
    <property type="match status" value="16"/>
</dbReference>
<evidence type="ECO:0000256" key="3">
    <source>
        <dbReference type="PROSITE-ProRule" id="PRU00103"/>
    </source>
</evidence>
<dbReference type="SUPFAM" id="SSF48371">
    <property type="entry name" value="ARM repeat"/>
    <property type="match status" value="3"/>
</dbReference>
<name>A0A817AX12_9BILA</name>
<dbReference type="Proteomes" id="UP000663887">
    <property type="component" value="Unassembled WGS sequence"/>
</dbReference>
<protein>
    <recommendedName>
        <fullName evidence="5">NACHT domain-containing protein</fullName>
    </recommendedName>
</protein>
<evidence type="ECO:0000313" key="7">
    <source>
        <dbReference type="Proteomes" id="UP000663887"/>
    </source>
</evidence>
<comment type="function">
    <text evidence="2">Catalyzes the hydroxylation of the N(6)-(4-aminobutyl)-L-lysine intermediate produced by deoxyhypusine synthase/DHPS on a critical lysine of the eukaryotic translation initiation factor 5A/eIF-5A. This is the second step of the post-translational modification of that lysine into an unusual amino acid residue named hypusine. Hypusination is unique to mature eIF-5A factor and is essential for its function.</text>
</comment>
<dbReference type="EMBL" id="CAJNRG010019247">
    <property type="protein sequence ID" value="CAF2270658.1"/>
    <property type="molecule type" value="Genomic_DNA"/>
</dbReference>
<evidence type="ECO:0000256" key="2">
    <source>
        <dbReference type="ARBA" id="ARBA00045876"/>
    </source>
</evidence>
<evidence type="ECO:0000259" key="5">
    <source>
        <dbReference type="PROSITE" id="PS50837"/>
    </source>
</evidence>
<dbReference type="Pfam" id="PF13646">
    <property type="entry name" value="HEAT_2"/>
    <property type="match status" value="5"/>
</dbReference>
<organism evidence="6 7">
    <name type="scientific">Rotaria magnacalcarata</name>
    <dbReference type="NCBI Taxonomy" id="392030"/>
    <lineage>
        <taxon>Eukaryota</taxon>
        <taxon>Metazoa</taxon>
        <taxon>Spiralia</taxon>
        <taxon>Gnathifera</taxon>
        <taxon>Rotifera</taxon>
        <taxon>Eurotatoria</taxon>
        <taxon>Bdelloidea</taxon>
        <taxon>Philodinida</taxon>
        <taxon>Philodinidae</taxon>
        <taxon>Rotaria</taxon>
    </lineage>
</organism>
<dbReference type="InterPro" id="IPR016024">
    <property type="entry name" value="ARM-type_fold"/>
</dbReference>
<proteinExistence type="predicted"/>